<dbReference type="InterPro" id="IPR026983">
    <property type="entry name" value="DHC"/>
</dbReference>
<organism evidence="3 4">
    <name type="scientific">Gulo gulo</name>
    <name type="common">Wolverine</name>
    <name type="synonym">Gluton</name>
    <dbReference type="NCBI Taxonomy" id="48420"/>
    <lineage>
        <taxon>Eukaryota</taxon>
        <taxon>Metazoa</taxon>
        <taxon>Chordata</taxon>
        <taxon>Craniata</taxon>
        <taxon>Vertebrata</taxon>
        <taxon>Euteleostomi</taxon>
        <taxon>Mammalia</taxon>
        <taxon>Eutheria</taxon>
        <taxon>Laurasiatheria</taxon>
        <taxon>Carnivora</taxon>
        <taxon>Caniformia</taxon>
        <taxon>Musteloidea</taxon>
        <taxon>Mustelidae</taxon>
        <taxon>Guloninae</taxon>
        <taxon>Gulo</taxon>
    </lineage>
</organism>
<reference evidence="3 4" key="1">
    <citation type="submission" date="2018-10" db="EMBL/GenBank/DDBJ databases">
        <authorList>
            <person name="Ekblom R."/>
            <person name="Jareborg N."/>
        </authorList>
    </citation>
    <scope>NUCLEOTIDE SEQUENCE [LARGE SCALE GENOMIC DNA]</scope>
    <source>
        <tissue evidence="3">Muscle</tissue>
    </source>
</reference>
<comment type="caution">
    <text evidence="3">The sequence shown here is derived from an EMBL/GenBank/DDBJ whole genome shotgun (WGS) entry which is preliminary data.</text>
</comment>
<evidence type="ECO:0000313" key="3">
    <source>
        <dbReference type="EMBL" id="VCW90967.1"/>
    </source>
</evidence>
<keyword evidence="1" id="KW-0732">Signal</keyword>
<name>A0A9X9LTN6_GULGU</name>
<evidence type="ECO:0000313" key="4">
    <source>
        <dbReference type="Proteomes" id="UP000269945"/>
    </source>
</evidence>
<feature type="chain" id="PRO_5040738088" description="Dynein heavy chain AAA 5 extension domain-containing protein" evidence="1">
    <location>
        <begin position="17"/>
        <end position="83"/>
    </location>
</feature>
<dbReference type="Pfam" id="PF17852">
    <property type="entry name" value="Dynein_AAA_lid"/>
    <property type="match status" value="1"/>
</dbReference>
<accession>A0A9X9LTN6</accession>
<dbReference type="AlphaFoldDB" id="A0A9X9LTN6"/>
<dbReference type="GO" id="GO:0045505">
    <property type="term" value="F:dynein intermediate chain binding"/>
    <property type="evidence" value="ECO:0007669"/>
    <property type="project" value="InterPro"/>
</dbReference>
<feature type="domain" description="Dynein heavy chain AAA 5 extension" evidence="2">
    <location>
        <begin position="3"/>
        <end position="76"/>
    </location>
</feature>
<dbReference type="GO" id="GO:0051959">
    <property type="term" value="F:dynein light intermediate chain binding"/>
    <property type="evidence" value="ECO:0007669"/>
    <property type="project" value="InterPro"/>
</dbReference>
<evidence type="ECO:0000259" key="2">
    <source>
        <dbReference type="Pfam" id="PF17852"/>
    </source>
</evidence>
<dbReference type="PANTHER" id="PTHR22878">
    <property type="entry name" value="DYNEIN HEAVY CHAIN 6, AXONEMAL-LIKE-RELATED"/>
    <property type="match status" value="1"/>
</dbReference>
<dbReference type="GO" id="GO:0007018">
    <property type="term" value="P:microtubule-based movement"/>
    <property type="evidence" value="ECO:0007669"/>
    <property type="project" value="InterPro"/>
</dbReference>
<sequence>MASFMFSLIWSIGASCDTNGRFAFDTFLRSIIQGRDGYNPVPDSVGKWECQFDEKGLVYDYMYELKNRGRWLHWNELIKSTNL</sequence>
<dbReference type="Proteomes" id="UP000269945">
    <property type="component" value="Unassembled WGS sequence"/>
</dbReference>
<keyword evidence="4" id="KW-1185">Reference proteome</keyword>
<feature type="non-terminal residue" evidence="3">
    <location>
        <position position="1"/>
    </location>
</feature>
<gene>
    <name evidence="3" type="ORF">BN2614_LOCUS1</name>
</gene>
<proteinExistence type="predicted"/>
<evidence type="ECO:0000256" key="1">
    <source>
        <dbReference type="SAM" id="SignalP"/>
    </source>
</evidence>
<dbReference type="GO" id="GO:0030286">
    <property type="term" value="C:dynein complex"/>
    <property type="evidence" value="ECO:0007669"/>
    <property type="project" value="InterPro"/>
</dbReference>
<protein>
    <recommendedName>
        <fullName evidence="2">Dynein heavy chain AAA 5 extension domain-containing protein</fullName>
    </recommendedName>
</protein>
<dbReference type="PANTHER" id="PTHR22878:SF70">
    <property type="entry name" value="DYNEIN HEAVY CHAIN 2, AXONEMAL"/>
    <property type="match status" value="1"/>
</dbReference>
<dbReference type="Gene3D" id="1.10.472.130">
    <property type="match status" value="1"/>
</dbReference>
<dbReference type="EMBL" id="CYRY02016662">
    <property type="protein sequence ID" value="VCW90967.1"/>
    <property type="molecule type" value="Genomic_DNA"/>
</dbReference>
<feature type="signal peptide" evidence="1">
    <location>
        <begin position="1"/>
        <end position="16"/>
    </location>
</feature>
<dbReference type="InterPro" id="IPR041466">
    <property type="entry name" value="Dynein_AAA5_ext"/>
</dbReference>